<name>A0ABR7K7E3_9FIRM</name>
<organism evidence="2 3">
    <name type="scientific">Paeniclostridium hominis</name>
    <dbReference type="NCBI Taxonomy" id="2764329"/>
    <lineage>
        <taxon>Bacteria</taxon>
        <taxon>Bacillati</taxon>
        <taxon>Bacillota</taxon>
        <taxon>Clostridia</taxon>
        <taxon>Peptostreptococcales</taxon>
        <taxon>Peptostreptococcaceae</taxon>
        <taxon>Paeniclostridium</taxon>
    </lineage>
</organism>
<feature type="coiled-coil region" evidence="1">
    <location>
        <begin position="77"/>
        <end position="104"/>
    </location>
</feature>
<dbReference type="Proteomes" id="UP000611796">
    <property type="component" value="Unassembled WGS sequence"/>
</dbReference>
<protein>
    <recommendedName>
        <fullName evidence="4">DNA-binding protein</fullName>
    </recommendedName>
</protein>
<sequence length="165" mass="19585">MNKEVFNNLEVKDQIDFINKELENKSLTKISEEIKVSRKTLRYRFEKIGYVYDKQSNKYIEKSINKDLNEINNTINTNVLFEKIKGLEMQMKALNEEVNKLKIESKEIGFNEIDVRALEGETVSRCYRLNKEVQIEFSKFCKRNSSYKVQDILGTALVEFMEKYK</sequence>
<dbReference type="RefSeq" id="WP_187006988.1">
    <property type="nucleotide sequence ID" value="NZ_JACRWD010000016.1"/>
</dbReference>
<evidence type="ECO:0000256" key="1">
    <source>
        <dbReference type="SAM" id="Coils"/>
    </source>
</evidence>
<comment type="caution">
    <text evidence="2">The sequence shown here is derived from an EMBL/GenBank/DDBJ whole genome shotgun (WGS) entry which is preliminary data.</text>
</comment>
<keyword evidence="1" id="KW-0175">Coiled coil</keyword>
<evidence type="ECO:0000313" key="3">
    <source>
        <dbReference type="Proteomes" id="UP000611796"/>
    </source>
</evidence>
<reference evidence="2 3" key="1">
    <citation type="submission" date="2020-08" db="EMBL/GenBank/DDBJ databases">
        <authorList>
            <person name="Liu C."/>
            <person name="Sun Q."/>
        </authorList>
    </citation>
    <scope>NUCLEOTIDE SEQUENCE [LARGE SCALE GENOMIC DNA]</scope>
    <source>
        <strain evidence="2 3">NSJ-45</strain>
    </source>
</reference>
<accession>A0ABR7K7E3</accession>
<gene>
    <name evidence="2" type="ORF">H8891_14725</name>
</gene>
<keyword evidence="3" id="KW-1185">Reference proteome</keyword>
<proteinExistence type="predicted"/>
<evidence type="ECO:0000313" key="2">
    <source>
        <dbReference type="EMBL" id="MBC6005036.1"/>
    </source>
</evidence>
<evidence type="ECO:0008006" key="4">
    <source>
        <dbReference type="Google" id="ProtNLM"/>
    </source>
</evidence>
<dbReference type="EMBL" id="JACRWD010000016">
    <property type="protein sequence ID" value="MBC6005036.1"/>
    <property type="molecule type" value="Genomic_DNA"/>
</dbReference>